<evidence type="ECO:0000313" key="3">
    <source>
        <dbReference type="Proteomes" id="UP000177124"/>
    </source>
</evidence>
<name>A0A1F5GD27_9BACT</name>
<dbReference type="STRING" id="1797716.A3D07_03290"/>
<dbReference type="AlphaFoldDB" id="A0A1F5GD27"/>
<accession>A0A1F5GD27</accession>
<proteinExistence type="predicted"/>
<comment type="caution">
    <text evidence="2">The sequence shown here is derived from an EMBL/GenBank/DDBJ whole genome shotgun (WGS) entry which is preliminary data.</text>
</comment>
<evidence type="ECO:0000313" key="2">
    <source>
        <dbReference type="EMBL" id="OGD89783.1"/>
    </source>
</evidence>
<feature type="signal peptide" evidence="1">
    <location>
        <begin position="1"/>
        <end position="20"/>
    </location>
</feature>
<dbReference type="PROSITE" id="PS51257">
    <property type="entry name" value="PROKAR_LIPOPROTEIN"/>
    <property type="match status" value="1"/>
</dbReference>
<reference evidence="2 3" key="1">
    <citation type="journal article" date="2016" name="Nat. Commun.">
        <title>Thousands of microbial genomes shed light on interconnected biogeochemical processes in an aquifer system.</title>
        <authorList>
            <person name="Anantharaman K."/>
            <person name="Brown C.T."/>
            <person name="Hug L.A."/>
            <person name="Sharon I."/>
            <person name="Castelle C.J."/>
            <person name="Probst A.J."/>
            <person name="Thomas B.C."/>
            <person name="Singh A."/>
            <person name="Wilkins M.J."/>
            <person name="Karaoz U."/>
            <person name="Brodie E.L."/>
            <person name="Williams K.H."/>
            <person name="Hubbard S.S."/>
            <person name="Banfield J.F."/>
        </authorList>
    </citation>
    <scope>NUCLEOTIDE SEQUENCE [LARGE SCALE GENOMIC DNA]</scope>
</reference>
<keyword evidence="1" id="KW-0732">Signal</keyword>
<dbReference type="EMBL" id="MFBF01000065">
    <property type="protein sequence ID" value="OGD89783.1"/>
    <property type="molecule type" value="Genomic_DNA"/>
</dbReference>
<dbReference type="Proteomes" id="UP000177124">
    <property type="component" value="Unassembled WGS sequence"/>
</dbReference>
<evidence type="ECO:0000256" key="1">
    <source>
        <dbReference type="SAM" id="SignalP"/>
    </source>
</evidence>
<sequence length="135" mass="14878">MIRKILIVLAFAFFATGCLPRLGNGGGATSQSEFVKAKPVSGFPNMPRYPKAQLLESIDDKDSFGASFIVDEELQKVVDFYFGSLPQFGWEVTDIKKTDSRNVFEVRNAQYSGEVIINTAADSKSTAISVFVEPR</sequence>
<feature type="chain" id="PRO_5009518716" description="Lipoprotein" evidence="1">
    <location>
        <begin position="21"/>
        <end position="135"/>
    </location>
</feature>
<gene>
    <name evidence="2" type="ORF">A3D07_03290</name>
</gene>
<organism evidence="2 3">
    <name type="scientific">Candidatus Curtissbacteria bacterium RIFCSPHIGHO2_02_FULL_42_15</name>
    <dbReference type="NCBI Taxonomy" id="1797716"/>
    <lineage>
        <taxon>Bacteria</taxon>
        <taxon>Candidatus Curtissiibacteriota</taxon>
    </lineage>
</organism>
<protein>
    <recommendedName>
        <fullName evidence="4">Lipoprotein</fullName>
    </recommendedName>
</protein>
<evidence type="ECO:0008006" key="4">
    <source>
        <dbReference type="Google" id="ProtNLM"/>
    </source>
</evidence>